<evidence type="ECO:0000256" key="1">
    <source>
        <dbReference type="SAM" id="MobiDB-lite"/>
    </source>
</evidence>
<comment type="caution">
    <text evidence="3">The sequence shown here is derived from an EMBL/GenBank/DDBJ whole genome shotgun (WGS) entry which is preliminary data.</text>
</comment>
<evidence type="ECO:0008006" key="5">
    <source>
        <dbReference type="Google" id="ProtNLM"/>
    </source>
</evidence>
<accession>A0A2N5EFT0</accession>
<name>A0A2N5EFT0_9GAMM</name>
<gene>
    <name evidence="3" type="ORF">CYR55_00775</name>
</gene>
<reference evidence="3 4" key="1">
    <citation type="submission" date="2017-12" db="EMBL/GenBank/DDBJ databases">
        <title>Characterization of six clinical isolates of Enterochimera gen. nov., a novel genus of the Yersiniaciae family and the three species Enterochimera arupensis sp. nov., Enterochimera coloradensis sp. nov, and Enterochimera californica sp. nov.</title>
        <authorList>
            <person name="Rossi A."/>
            <person name="Fisher M."/>
        </authorList>
    </citation>
    <scope>NUCLEOTIDE SEQUENCE [LARGE SCALE GENOMIC DNA]</scope>
    <source>
        <strain evidence="4">2015-Iso6</strain>
    </source>
</reference>
<keyword evidence="2" id="KW-0732">Signal</keyword>
<keyword evidence="4" id="KW-1185">Reference proteome</keyword>
<feature type="chain" id="PRO_5014775511" description="Acid-shock protein" evidence="2">
    <location>
        <begin position="19"/>
        <end position="80"/>
    </location>
</feature>
<organism evidence="3 4">
    <name type="scientific">Chimaeribacter californicus</name>
    <dbReference type="NCBI Taxonomy" id="2060067"/>
    <lineage>
        <taxon>Bacteria</taxon>
        <taxon>Pseudomonadati</taxon>
        <taxon>Pseudomonadota</taxon>
        <taxon>Gammaproteobacteria</taxon>
        <taxon>Enterobacterales</taxon>
        <taxon>Yersiniaceae</taxon>
        <taxon>Chimaeribacter</taxon>
    </lineage>
</organism>
<evidence type="ECO:0000313" key="3">
    <source>
        <dbReference type="EMBL" id="PLR41402.1"/>
    </source>
</evidence>
<protein>
    <recommendedName>
        <fullName evidence="5">Acid-shock protein</fullName>
    </recommendedName>
</protein>
<sequence length="80" mass="8597">MKSVMLGSLLALSSAAMAEPMHADATPVNKAELSHAHRAAHPVKPVSHKPVHHVKKKAVKKPVPKKANAPHDSRVNDQPH</sequence>
<feature type="region of interest" description="Disordered" evidence="1">
    <location>
        <begin position="26"/>
        <end position="80"/>
    </location>
</feature>
<proteinExistence type="predicted"/>
<evidence type="ECO:0000313" key="4">
    <source>
        <dbReference type="Proteomes" id="UP000234240"/>
    </source>
</evidence>
<evidence type="ECO:0000256" key="2">
    <source>
        <dbReference type="SAM" id="SignalP"/>
    </source>
</evidence>
<dbReference type="AlphaFoldDB" id="A0A2N5EFT0"/>
<dbReference type="EMBL" id="PJZF01000001">
    <property type="protein sequence ID" value="PLR41402.1"/>
    <property type="molecule type" value="Genomic_DNA"/>
</dbReference>
<feature type="signal peptide" evidence="2">
    <location>
        <begin position="1"/>
        <end position="18"/>
    </location>
</feature>
<dbReference type="Proteomes" id="UP000234240">
    <property type="component" value="Unassembled WGS sequence"/>
</dbReference>
<feature type="compositionally biased region" description="Basic residues" evidence="1">
    <location>
        <begin position="36"/>
        <end position="64"/>
    </location>
</feature>
<feature type="compositionally biased region" description="Basic and acidic residues" evidence="1">
    <location>
        <begin position="69"/>
        <end position="80"/>
    </location>
</feature>